<evidence type="ECO:0000256" key="1">
    <source>
        <dbReference type="ARBA" id="ARBA00004651"/>
    </source>
</evidence>
<feature type="transmembrane region" description="Helical" evidence="8">
    <location>
        <begin position="47"/>
        <end position="64"/>
    </location>
</feature>
<evidence type="ECO:0000256" key="2">
    <source>
        <dbReference type="ARBA" id="ARBA00022475"/>
    </source>
</evidence>
<evidence type="ECO:0000256" key="7">
    <source>
        <dbReference type="PIRSR" id="PIRSR600715-1"/>
    </source>
</evidence>
<feature type="transmembrane region" description="Helical" evidence="8">
    <location>
        <begin position="179"/>
        <end position="196"/>
    </location>
</feature>
<feature type="transmembrane region" description="Helical" evidence="8">
    <location>
        <begin position="310"/>
        <end position="327"/>
    </location>
</feature>
<dbReference type="AlphaFoldDB" id="A0A4Z0M1R6"/>
<dbReference type="GO" id="GO:0071555">
    <property type="term" value="P:cell wall organization"/>
    <property type="evidence" value="ECO:0007669"/>
    <property type="project" value="TreeGrafter"/>
</dbReference>
<dbReference type="EMBL" id="SRLE01000007">
    <property type="protein sequence ID" value="TGD73481.1"/>
    <property type="molecule type" value="Genomic_DNA"/>
</dbReference>
<keyword evidence="2" id="KW-1003">Cell membrane</keyword>
<dbReference type="GO" id="GO:0046872">
    <property type="term" value="F:metal ion binding"/>
    <property type="evidence" value="ECO:0007669"/>
    <property type="project" value="UniProtKB-KW"/>
</dbReference>
<keyword evidence="7" id="KW-0479">Metal-binding</keyword>
<comment type="subcellular location">
    <subcellularLocation>
        <location evidence="1">Cell membrane</location>
        <topology evidence="1">Multi-pass membrane protein</topology>
    </subcellularLocation>
</comment>
<dbReference type="GO" id="GO:0005886">
    <property type="term" value="C:plasma membrane"/>
    <property type="evidence" value="ECO:0007669"/>
    <property type="project" value="UniProtKB-SubCell"/>
</dbReference>
<dbReference type="PANTHER" id="PTHR22926">
    <property type="entry name" value="PHOSPHO-N-ACETYLMURAMOYL-PENTAPEPTIDE-TRANSFERASE"/>
    <property type="match status" value="1"/>
</dbReference>
<dbReference type="GO" id="GO:0044038">
    <property type="term" value="P:cell wall macromolecule biosynthetic process"/>
    <property type="evidence" value="ECO:0007669"/>
    <property type="project" value="TreeGrafter"/>
</dbReference>
<keyword evidence="10" id="KW-1185">Reference proteome</keyword>
<proteinExistence type="predicted"/>
<sequence length="330" mass="34696">MSFAIGACFLLSALGCGAYLRLARRWQILDLPNERSSHVLPTPHGGGIPALLAMMVVAVAAGVVDAVWPAPLALLLGLALSLLVVGVLDDLRGLPVAARFGVYALCCALAVYALYAARAADAGVANAAWFALLAVPGLLWLVNLYNFMDGIDGIAASQCIAAAGVAGALALRVPGAADYALLCFLLAAAHAGFLLWNWSPARLFMGDAGSVPTGFLLGGLALYGMWQQILPLACWLILLAAFITDATVTLLWRAAKGERVWQAHRSHAYQRLSRAWGGHRPVVLALLAAILLWLAPLATCAAFFPEYAVSLVILAYFPLLLGMAKALKVG</sequence>
<accession>A0A4Z0M1R6</accession>
<protein>
    <submittedName>
        <fullName evidence="9">Glycosyltransferase family 4 protein</fullName>
    </submittedName>
</protein>
<comment type="cofactor">
    <cofactor evidence="7">
        <name>Mg(2+)</name>
        <dbReference type="ChEBI" id="CHEBI:18420"/>
    </cofactor>
</comment>
<name>A0A4Z0M1R6_9GAMM</name>
<comment type="caution">
    <text evidence="9">The sequence shown here is derived from an EMBL/GenBank/DDBJ whole genome shotgun (WGS) entry which is preliminary data.</text>
</comment>
<feature type="transmembrane region" description="Helical" evidence="8">
    <location>
        <begin position="71"/>
        <end position="88"/>
    </location>
</feature>
<dbReference type="GO" id="GO:0016780">
    <property type="term" value="F:phosphotransferase activity, for other substituted phosphate groups"/>
    <property type="evidence" value="ECO:0007669"/>
    <property type="project" value="InterPro"/>
</dbReference>
<evidence type="ECO:0000256" key="4">
    <source>
        <dbReference type="ARBA" id="ARBA00022692"/>
    </source>
</evidence>
<dbReference type="Proteomes" id="UP000298050">
    <property type="component" value="Unassembled WGS sequence"/>
</dbReference>
<feature type="transmembrane region" description="Helical" evidence="8">
    <location>
        <begin position="124"/>
        <end position="142"/>
    </location>
</feature>
<dbReference type="Pfam" id="PF00953">
    <property type="entry name" value="Glycos_transf_4"/>
    <property type="match status" value="1"/>
</dbReference>
<feature type="transmembrane region" description="Helical" evidence="8">
    <location>
        <begin position="100"/>
        <end position="117"/>
    </location>
</feature>
<keyword evidence="3 9" id="KW-0808">Transferase</keyword>
<feature type="transmembrane region" description="Helical" evidence="8">
    <location>
        <begin position="282"/>
        <end position="304"/>
    </location>
</feature>
<keyword evidence="4 8" id="KW-0812">Transmembrane</keyword>
<dbReference type="OrthoDB" id="9783652at2"/>
<feature type="transmembrane region" description="Helical" evidence="8">
    <location>
        <begin position="229"/>
        <end position="252"/>
    </location>
</feature>
<keyword evidence="7" id="KW-0460">Magnesium</keyword>
<evidence type="ECO:0000313" key="10">
    <source>
        <dbReference type="Proteomes" id="UP000298050"/>
    </source>
</evidence>
<reference evidence="9 10" key="1">
    <citation type="submission" date="2019-04" db="EMBL/GenBank/DDBJ databases">
        <title>Taxonomy of novel Haliea sp. from mangrove soil of West Coast of India.</title>
        <authorList>
            <person name="Verma A."/>
            <person name="Kumar P."/>
            <person name="Krishnamurthi S."/>
        </authorList>
    </citation>
    <scope>NUCLEOTIDE SEQUENCE [LARGE SCALE GENOMIC DNA]</scope>
    <source>
        <strain evidence="9 10">SAOS-164</strain>
    </source>
</reference>
<keyword evidence="6 8" id="KW-0472">Membrane</keyword>
<dbReference type="CDD" id="cd06854">
    <property type="entry name" value="GT_WbpL_WbcO_like"/>
    <property type="match status" value="1"/>
</dbReference>
<evidence type="ECO:0000256" key="3">
    <source>
        <dbReference type="ARBA" id="ARBA00022679"/>
    </source>
</evidence>
<gene>
    <name evidence="9" type="ORF">E4634_10650</name>
</gene>
<dbReference type="GO" id="GO:0009103">
    <property type="term" value="P:lipopolysaccharide biosynthetic process"/>
    <property type="evidence" value="ECO:0007669"/>
    <property type="project" value="TreeGrafter"/>
</dbReference>
<evidence type="ECO:0000256" key="8">
    <source>
        <dbReference type="SAM" id="Phobius"/>
    </source>
</evidence>
<feature type="binding site" evidence="7">
    <location>
        <position position="207"/>
    </location>
    <ligand>
        <name>Mg(2+)</name>
        <dbReference type="ChEBI" id="CHEBI:18420"/>
    </ligand>
</feature>
<feature type="binding site" evidence="7">
    <location>
        <position position="146"/>
    </location>
    <ligand>
        <name>Mg(2+)</name>
        <dbReference type="ChEBI" id="CHEBI:18420"/>
    </ligand>
</feature>
<organism evidence="9 10">
    <name type="scientific">Mangrovimicrobium sediminis</name>
    <dbReference type="NCBI Taxonomy" id="2562682"/>
    <lineage>
        <taxon>Bacteria</taxon>
        <taxon>Pseudomonadati</taxon>
        <taxon>Pseudomonadota</taxon>
        <taxon>Gammaproteobacteria</taxon>
        <taxon>Cellvibrionales</taxon>
        <taxon>Halieaceae</taxon>
        <taxon>Mangrovimicrobium</taxon>
    </lineage>
</organism>
<dbReference type="RefSeq" id="WP_135443682.1">
    <property type="nucleotide sequence ID" value="NZ_SRLE01000007.1"/>
</dbReference>
<evidence type="ECO:0000313" key="9">
    <source>
        <dbReference type="EMBL" id="TGD73481.1"/>
    </source>
</evidence>
<keyword evidence="5 8" id="KW-1133">Transmembrane helix</keyword>
<dbReference type="PANTHER" id="PTHR22926:SF3">
    <property type="entry name" value="UNDECAPRENYL-PHOSPHATE ALPHA-N-ACETYLGLUCOSAMINYL 1-PHOSPHATE TRANSFERASE"/>
    <property type="match status" value="1"/>
</dbReference>
<evidence type="ECO:0000256" key="5">
    <source>
        <dbReference type="ARBA" id="ARBA00022989"/>
    </source>
</evidence>
<dbReference type="InterPro" id="IPR000715">
    <property type="entry name" value="Glycosyl_transferase_4"/>
</dbReference>
<evidence type="ECO:0000256" key="6">
    <source>
        <dbReference type="ARBA" id="ARBA00023136"/>
    </source>
</evidence>